<accession>A0A382WLI4</accession>
<protein>
    <submittedName>
        <fullName evidence="1">Uncharacterized protein</fullName>
    </submittedName>
</protein>
<organism evidence="1">
    <name type="scientific">marine metagenome</name>
    <dbReference type="NCBI Taxonomy" id="408172"/>
    <lineage>
        <taxon>unclassified sequences</taxon>
        <taxon>metagenomes</taxon>
        <taxon>ecological metagenomes</taxon>
    </lineage>
</organism>
<sequence>VGQAVPKGHPMYDELHERDMKNMYMYWKKRISGLKKEAFDQ</sequence>
<dbReference type="EMBL" id="UINC01160378">
    <property type="protein sequence ID" value="SVD58988.1"/>
    <property type="molecule type" value="Genomic_DNA"/>
</dbReference>
<evidence type="ECO:0000313" key="1">
    <source>
        <dbReference type="EMBL" id="SVD58988.1"/>
    </source>
</evidence>
<gene>
    <name evidence="1" type="ORF">METZ01_LOCUS411842</name>
</gene>
<feature type="non-terminal residue" evidence="1">
    <location>
        <position position="1"/>
    </location>
</feature>
<name>A0A382WLI4_9ZZZZ</name>
<reference evidence="1" key="1">
    <citation type="submission" date="2018-05" db="EMBL/GenBank/DDBJ databases">
        <authorList>
            <person name="Lanie J.A."/>
            <person name="Ng W.-L."/>
            <person name="Kazmierczak K.M."/>
            <person name="Andrzejewski T.M."/>
            <person name="Davidsen T.M."/>
            <person name="Wayne K.J."/>
            <person name="Tettelin H."/>
            <person name="Glass J.I."/>
            <person name="Rusch D."/>
            <person name="Podicherti R."/>
            <person name="Tsui H.-C.T."/>
            <person name="Winkler M.E."/>
        </authorList>
    </citation>
    <scope>NUCLEOTIDE SEQUENCE</scope>
</reference>
<dbReference type="AlphaFoldDB" id="A0A382WLI4"/>
<proteinExistence type="predicted"/>